<feature type="region of interest" description="Disordered" evidence="1">
    <location>
        <begin position="249"/>
        <end position="292"/>
    </location>
</feature>
<evidence type="ECO:0000313" key="2">
    <source>
        <dbReference type="EMBL" id="KAG1770779.1"/>
    </source>
</evidence>
<evidence type="ECO:0000313" key="3">
    <source>
        <dbReference type="Proteomes" id="UP000714275"/>
    </source>
</evidence>
<dbReference type="EMBL" id="JABBWD010000063">
    <property type="protein sequence ID" value="KAG1770779.1"/>
    <property type="molecule type" value="Genomic_DNA"/>
</dbReference>
<dbReference type="Proteomes" id="UP000714275">
    <property type="component" value="Unassembled WGS sequence"/>
</dbReference>
<gene>
    <name evidence="2" type="ORF">EV702DRAFT_1049229</name>
</gene>
<dbReference type="AlphaFoldDB" id="A0A9P7CYG8"/>
<sequence>MSTPVDTSLTGLKASTAQIVAIIAGTQVLPLGPSHFSLGKQAQVVRDYKDGPLPSIMLSCSRELIQVWSMTPQVWPNWHSIGYNSPHLLRHIWCSNILAWEALGDHTFDLPVSAPPSTGPIPVTLPSPPVPASNIAGSSGNPTTESQDKGKESEDDDEPIIKPFSGGVPEVVLPQLSSILVRTPNSPHSPQVPMKKSFGPVKSFPAVIKPVQPTPEPLVEAPQIDLEQPISGLQQARLALHNSARQEDWKHVHVLSRTPSKAGSKAPPISQSKAQTRSQSRGPSSTSGITVVTTPKTQTCGCSKTITAVHVPAAVPAPALASLPSLSLAVPHSALDMPMPDLHAMAIAIQDAAARIALLEACVEEQDGKIDTLQYLHGGLRQEIIDWHPSFPLLDPPANATSLLLDQAMPEATSPPKSALPSLAHLPMAGVELTPPKINTPYAIEDLMFELSQVQPPLDSLPTPPGPLITREIVQADDAGNLFLGYNSDSEMDVEVEVEEVEVEASFETAMAIKMK</sequence>
<feature type="compositionally biased region" description="Polar residues" evidence="1">
    <location>
        <begin position="135"/>
        <end position="145"/>
    </location>
</feature>
<evidence type="ECO:0000256" key="1">
    <source>
        <dbReference type="SAM" id="MobiDB-lite"/>
    </source>
</evidence>
<name>A0A9P7CYG8_9AGAM</name>
<proteinExistence type="predicted"/>
<feature type="compositionally biased region" description="Polar residues" evidence="1">
    <location>
        <begin position="269"/>
        <end position="292"/>
    </location>
</feature>
<protein>
    <submittedName>
        <fullName evidence="2">Uncharacterized protein</fullName>
    </submittedName>
</protein>
<feature type="region of interest" description="Disordered" evidence="1">
    <location>
        <begin position="119"/>
        <end position="165"/>
    </location>
</feature>
<accession>A0A9P7CYG8</accession>
<feature type="compositionally biased region" description="Pro residues" evidence="1">
    <location>
        <begin position="119"/>
        <end position="131"/>
    </location>
</feature>
<comment type="caution">
    <text evidence="2">The sequence shown here is derived from an EMBL/GenBank/DDBJ whole genome shotgun (WGS) entry which is preliminary data.</text>
</comment>
<dbReference type="OrthoDB" id="2682509at2759"/>
<organism evidence="2 3">
    <name type="scientific">Suillus placidus</name>
    <dbReference type="NCBI Taxonomy" id="48579"/>
    <lineage>
        <taxon>Eukaryota</taxon>
        <taxon>Fungi</taxon>
        <taxon>Dikarya</taxon>
        <taxon>Basidiomycota</taxon>
        <taxon>Agaricomycotina</taxon>
        <taxon>Agaricomycetes</taxon>
        <taxon>Agaricomycetidae</taxon>
        <taxon>Boletales</taxon>
        <taxon>Suillineae</taxon>
        <taxon>Suillaceae</taxon>
        <taxon>Suillus</taxon>
    </lineage>
</organism>
<reference evidence="2" key="1">
    <citation type="journal article" date="2020" name="New Phytol.">
        <title>Comparative genomics reveals dynamic genome evolution in host specialist ectomycorrhizal fungi.</title>
        <authorList>
            <person name="Lofgren L.A."/>
            <person name="Nguyen N.H."/>
            <person name="Vilgalys R."/>
            <person name="Ruytinx J."/>
            <person name="Liao H.L."/>
            <person name="Branco S."/>
            <person name="Kuo A."/>
            <person name="LaButti K."/>
            <person name="Lipzen A."/>
            <person name="Andreopoulos W."/>
            <person name="Pangilinan J."/>
            <person name="Riley R."/>
            <person name="Hundley H."/>
            <person name="Na H."/>
            <person name="Barry K."/>
            <person name="Grigoriev I.V."/>
            <person name="Stajich J.E."/>
            <person name="Kennedy P.G."/>
        </authorList>
    </citation>
    <scope>NUCLEOTIDE SEQUENCE</scope>
    <source>
        <strain evidence="2">DOB743</strain>
    </source>
</reference>
<keyword evidence="3" id="KW-1185">Reference proteome</keyword>